<protein>
    <submittedName>
        <fullName evidence="2">Uncharacterized protein</fullName>
    </submittedName>
</protein>
<gene>
    <name evidence="2" type="ORF">F2Q69_00031262</name>
</gene>
<evidence type="ECO:0000313" key="2">
    <source>
        <dbReference type="EMBL" id="KAF3587786.1"/>
    </source>
</evidence>
<reference evidence="2" key="1">
    <citation type="submission" date="2019-12" db="EMBL/GenBank/DDBJ databases">
        <title>Genome sequencing and annotation of Brassica cretica.</title>
        <authorList>
            <person name="Studholme D.J."/>
            <person name="Sarris P."/>
        </authorList>
    </citation>
    <scope>NUCLEOTIDE SEQUENCE</scope>
    <source>
        <strain evidence="2">PFS-109/04</strain>
        <tissue evidence="2">Leaf</tissue>
    </source>
</reference>
<feature type="compositionally biased region" description="Basic and acidic residues" evidence="1">
    <location>
        <begin position="164"/>
        <end position="181"/>
    </location>
</feature>
<sequence length="187" mass="21019">MVTPIETKQETFRSRFEGEHKDGGKVESEQAKEFRRVLLVFARPSTYTARSLRSDRALPEARSLRCDRTRTRLGRYIATELSAKLGRYAHDSAVPNYAISSGQGRTKCNTWTRNQGYDENTFCEFHQSRGHSTTNYKVLGARLAATLLAGELSEVASVKDLILEADRSPKTDRNPPAEKSPKKPIQG</sequence>
<feature type="region of interest" description="Disordered" evidence="1">
    <location>
        <begin position="1"/>
        <end position="28"/>
    </location>
</feature>
<dbReference type="AlphaFoldDB" id="A0A8S9S4Y6"/>
<dbReference type="Proteomes" id="UP000712600">
    <property type="component" value="Unassembled WGS sequence"/>
</dbReference>
<evidence type="ECO:0000313" key="3">
    <source>
        <dbReference type="Proteomes" id="UP000712600"/>
    </source>
</evidence>
<name>A0A8S9S4Y6_BRACR</name>
<comment type="caution">
    <text evidence="2">The sequence shown here is derived from an EMBL/GenBank/DDBJ whole genome shotgun (WGS) entry which is preliminary data.</text>
</comment>
<feature type="compositionally biased region" description="Basic and acidic residues" evidence="1">
    <location>
        <begin position="7"/>
        <end position="28"/>
    </location>
</feature>
<feature type="region of interest" description="Disordered" evidence="1">
    <location>
        <begin position="164"/>
        <end position="187"/>
    </location>
</feature>
<accession>A0A8S9S4Y6</accession>
<evidence type="ECO:0000256" key="1">
    <source>
        <dbReference type="SAM" id="MobiDB-lite"/>
    </source>
</evidence>
<dbReference type="EMBL" id="QGKX02000088">
    <property type="protein sequence ID" value="KAF3587786.1"/>
    <property type="molecule type" value="Genomic_DNA"/>
</dbReference>
<proteinExistence type="predicted"/>
<organism evidence="2 3">
    <name type="scientific">Brassica cretica</name>
    <name type="common">Mustard</name>
    <dbReference type="NCBI Taxonomy" id="69181"/>
    <lineage>
        <taxon>Eukaryota</taxon>
        <taxon>Viridiplantae</taxon>
        <taxon>Streptophyta</taxon>
        <taxon>Embryophyta</taxon>
        <taxon>Tracheophyta</taxon>
        <taxon>Spermatophyta</taxon>
        <taxon>Magnoliopsida</taxon>
        <taxon>eudicotyledons</taxon>
        <taxon>Gunneridae</taxon>
        <taxon>Pentapetalae</taxon>
        <taxon>rosids</taxon>
        <taxon>malvids</taxon>
        <taxon>Brassicales</taxon>
        <taxon>Brassicaceae</taxon>
        <taxon>Brassiceae</taxon>
        <taxon>Brassica</taxon>
    </lineage>
</organism>